<dbReference type="AlphaFoldDB" id="A0AAD6BWJ0"/>
<dbReference type="GeneID" id="81606126"/>
<protein>
    <submittedName>
        <fullName evidence="2">Uncharacterized protein</fullName>
    </submittedName>
</protein>
<sequence length="81" mass="8859">MQACTLMGKIMEWLIDHLRPKWSLRREDMSVAGLGNPYEGREGRRSAISSHSRSPTGTENVPWTAALPCPVQPSPASPAAD</sequence>
<reference evidence="2" key="1">
    <citation type="submission" date="2022-12" db="EMBL/GenBank/DDBJ databases">
        <authorList>
            <person name="Petersen C."/>
        </authorList>
    </citation>
    <scope>NUCLEOTIDE SEQUENCE</scope>
    <source>
        <strain evidence="2">IBT 16125</strain>
    </source>
</reference>
<feature type="compositionally biased region" description="Polar residues" evidence="1">
    <location>
        <begin position="47"/>
        <end position="61"/>
    </location>
</feature>
<reference evidence="2" key="2">
    <citation type="journal article" date="2023" name="IMA Fungus">
        <title>Comparative genomic study of the Penicillium genus elucidates a diverse pangenome and 15 lateral gene transfer events.</title>
        <authorList>
            <person name="Petersen C."/>
            <person name="Sorensen T."/>
            <person name="Nielsen M.R."/>
            <person name="Sondergaard T.E."/>
            <person name="Sorensen J.L."/>
            <person name="Fitzpatrick D.A."/>
            <person name="Frisvad J.C."/>
            <person name="Nielsen K.L."/>
        </authorList>
    </citation>
    <scope>NUCLEOTIDE SEQUENCE</scope>
    <source>
        <strain evidence="2">IBT 16125</strain>
    </source>
</reference>
<accession>A0AAD6BWJ0</accession>
<evidence type="ECO:0000313" key="3">
    <source>
        <dbReference type="Proteomes" id="UP001213681"/>
    </source>
</evidence>
<feature type="compositionally biased region" description="Pro residues" evidence="1">
    <location>
        <begin position="70"/>
        <end position="81"/>
    </location>
</feature>
<dbReference type="Proteomes" id="UP001213681">
    <property type="component" value="Unassembled WGS sequence"/>
</dbReference>
<evidence type="ECO:0000256" key="1">
    <source>
        <dbReference type="SAM" id="MobiDB-lite"/>
    </source>
</evidence>
<dbReference type="EMBL" id="JAPVEA010000009">
    <property type="protein sequence ID" value="KAJ5433346.1"/>
    <property type="molecule type" value="Genomic_DNA"/>
</dbReference>
<gene>
    <name evidence="2" type="ORF">N7458_012502</name>
</gene>
<proteinExistence type="predicted"/>
<evidence type="ECO:0000313" key="2">
    <source>
        <dbReference type="EMBL" id="KAJ5433346.1"/>
    </source>
</evidence>
<keyword evidence="3" id="KW-1185">Reference proteome</keyword>
<comment type="caution">
    <text evidence="2">The sequence shown here is derived from an EMBL/GenBank/DDBJ whole genome shotgun (WGS) entry which is preliminary data.</text>
</comment>
<name>A0AAD6BWJ0_9EURO</name>
<dbReference type="RefSeq" id="XP_056760637.1">
    <property type="nucleotide sequence ID" value="XM_056915883.1"/>
</dbReference>
<feature type="region of interest" description="Disordered" evidence="1">
    <location>
        <begin position="32"/>
        <end position="81"/>
    </location>
</feature>
<organism evidence="2 3">
    <name type="scientific">Penicillium daleae</name>
    <dbReference type="NCBI Taxonomy" id="63821"/>
    <lineage>
        <taxon>Eukaryota</taxon>
        <taxon>Fungi</taxon>
        <taxon>Dikarya</taxon>
        <taxon>Ascomycota</taxon>
        <taxon>Pezizomycotina</taxon>
        <taxon>Eurotiomycetes</taxon>
        <taxon>Eurotiomycetidae</taxon>
        <taxon>Eurotiales</taxon>
        <taxon>Aspergillaceae</taxon>
        <taxon>Penicillium</taxon>
    </lineage>
</organism>